<dbReference type="EMBL" id="DTGZ01000125">
    <property type="protein sequence ID" value="HGV97946.1"/>
    <property type="molecule type" value="Genomic_DNA"/>
</dbReference>
<evidence type="ECO:0000313" key="11">
    <source>
        <dbReference type="EMBL" id="HGV97946.1"/>
    </source>
</evidence>
<name>A0A7C4TCU0_UNCW3</name>
<evidence type="ECO:0000256" key="5">
    <source>
        <dbReference type="ARBA" id="ARBA00022603"/>
    </source>
</evidence>
<accession>A0A7C4TCU0</accession>
<evidence type="ECO:0000256" key="1">
    <source>
        <dbReference type="ARBA" id="ARBA00001966"/>
    </source>
</evidence>
<dbReference type="Gene3D" id="3.20.20.70">
    <property type="entry name" value="Aldolase class I"/>
    <property type="match status" value="1"/>
</dbReference>
<dbReference type="AlphaFoldDB" id="A0A7C4TCU0"/>
<dbReference type="InterPro" id="IPR013785">
    <property type="entry name" value="Aldolase_TIM"/>
</dbReference>
<keyword evidence="4" id="KW-0963">Cytoplasm</keyword>
<protein>
    <submittedName>
        <fullName evidence="11">Radical SAM protein</fullName>
    </submittedName>
</protein>
<keyword evidence="10" id="KW-0411">Iron-sulfur</keyword>
<evidence type="ECO:0000256" key="4">
    <source>
        <dbReference type="ARBA" id="ARBA00022490"/>
    </source>
</evidence>
<evidence type="ECO:0000256" key="7">
    <source>
        <dbReference type="ARBA" id="ARBA00022691"/>
    </source>
</evidence>
<dbReference type="InterPro" id="IPR040072">
    <property type="entry name" value="Methyltransferase_A"/>
</dbReference>
<dbReference type="PIRSF" id="PIRSF006004">
    <property type="entry name" value="CHP00048"/>
    <property type="match status" value="1"/>
</dbReference>
<evidence type="ECO:0000256" key="9">
    <source>
        <dbReference type="ARBA" id="ARBA00023004"/>
    </source>
</evidence>
<dbReference type="SUPFAM" id="SSF102114">
    <property type="entry name" value="Radical SAM enzymes"/>
    <property type="match status" value="1"/>
</dbReference>
<keyword evidence="8" id="KW-0479">Metal-binding</keyword>
<dbReference type="GO" id="GO:0046872">
    <property type="term" value="F:metal ion binding"/>
    <property type="evidence" value="ECO:0007669"/>
    <property type="project" value="UniProtKB-KW"/>
</dbReference>
<dbReference type="GO" id="GO:0005737">
    <property type="term" value="C:cytoplasm"/>
    <property type="evidence" value="ECO:0007669"/>
    <property type="project" value="UniProtKB-SubCell"/>
</dbReference>
<comment type="cofactor">
    <cofactor evidence="1">
        <name>[4Fe-4S] cluster</name>
        <dbReference type="ChEBI" id="CHEBI:49883"/>
    </cofactor>
</comment>
<comment type="caution">
    <text evidence="11">The sequence shown here is derived from an EMBL/GenBank/DDBJ whole genome shotgun (WGS) entry which is preliminary data.</text>
</comment>
<evidence type="ECO:0000256" key="2">
    <source>
        <dbReference type="ARBA" id="ARBA00004496"/>
    </source>
</evidence>
<organism evidence="11">
    <name type="scientific">candidate division WOR-3 bacterium</name>
    <dbReference type="NCBI Taxonomy" id="2052148"/>
    <lineage>
        <taxon>Bacteria</taxon>
        <taxon>Bacteria division WOR-3</taxon>
    </lineage>
</organism>
<dbReference type="PANTHER" id="PTHR30544">
    <property type="entry name" value="23S RRNA METHYLTRANSFERASE"/>
    <property type="match status" value="1"/>
</dbReference>
<dbReference type="GO" id="GO:0051539">
    <property type="term" value="F:4 iron, 4 sulfur cluster binding"/>
    <property type="evidence" value="ECO:0007669"/>
    <property type="project" value="UniProtKB-KW"/>
</dbReference>
<keyword evidence="9" id="KW-0408">Iron</keyword>
<gene>
    <name evidence="11" type="ORF">ENV60_06590</name>
</gene>
<dbReference type="PANTHER" id="PTHR30544:SF5">
    <property type="entry name" value="RADICAL SAM CORE DOMAIN-CONTAINING PROTEIN"/>
    <property type="match status" value="1"/>
</dbReference>
<keyword evidence="3" id="KW-0004">4Fe-4S</keyword>
<keyword evidence="6" id="KW-0808">Transferase</keyword>
<evidence type="ECO:0000256" key="3">
    <source>
        <dbReference type="ARBA" id="ARBA00022485"/>
    </source>
</evidence>
<comment type="subcellular location">
    <subcellularLocation>
        <location evidence="2">Cytoplasm</location>
    </subcellularLocation>
</comment>
<reference evidence="11" key="1">
    <citation type="journal article" date="2020" name="mSystems">
        <title>Genome- and Community-Level Interaction Insights into Carbon Utilization and Element Cycling Functions of Hydrothermarchaeota in Hydrothermal Sediment.</title>
        <authorList>
            <person name="Zhou Z."/>
            <person name="Liu Y."/>
            <person name="Xu W."/>
            <person name="Pan J."/>
            <person name="Luo Z.H."/>
            <person name="Li M."/>
        </authorList>
    </citation>
    <scope>NUCLEOTIDE SEQUENCE [LARGE SCALE GENOMIC DNA]</scope>
    <source>
        <strain evidence="11">SpSt-774</strain>
    </source>
</reference>
<dbReference type="GO" id="GO:0008173">
    <property type="term" value="F:RNA methyltransferase activity"/>
    <property type="evidence" value="ECO:0007669"/>
    <property type="project" value="InterPro"/>
</dbReference>
<dbReference type="InterPro" id="IPR007197">
    <property type="entry name" value="rSAM"/>
</dbReference>
<dbReference type="SFLD" id="SFLDS00029">
    <property type="entry name" value="Radical_SAM"/>
    <property type="match status" value="1"/>
</dbReference>
<evidence type="ECO:0000256" key="10">
    <source>
        <dbReference type="ARBA" id="ARBA00023014"/>
    </source>
</evidence>
<keyword evidence="5" id="KW-0489">Methyltransferase</keyword>
<keyword evidence="7" id="KW-0949">S-adenosyl-L-methionine</keyword>
<dbReference type="InterPro" id="IPR004383">
    <property type="entry name" value="rRNA_lsu_MTrfase_RlmN/Cfr"/>
</dbReference>
<dbReference type="GO" id="GO:0070475">
    <property type="term" value="P:rRNA base methylation"/>
    <property type="evidence" value="ECO:0007669"/>
    <property type="project" value="TreeGrafter"/>
</dbReference>
<evidence type="ECO:0000256" key="8">
    <source>
        <dbReference type="ARBA" id="ARBA00022723"/>
    </source>
</evidence>
<dbReference type="GO" id="GO:0030488">
    <property type="term" value="P:tRNA methylation"/>
    <property type="evidence" value="ECO:0007669"/>
    <property type="project" value="TreeGrafter"/>
</dbReference>
<dbReference type="InterPro" id="IPR058240">
    <property type="entry name" value="rSAM_sf"/>
</dbReference>
<sequence>MKIVGKVGKEDIAVVYIAETEKKKFVEFVESVQPPIPREEKWVLIVSTLFGCPVKCKICDAGGHYRGQLSKDEIFEQIDFLIGRYFPDKNIPIKKFKIQFARVGEPSFNNAVIEVLDELPKRYCAPGLMPCISTIAPSGNEKFFEMLLEVKKKYYHRRFQLQFSIHTTDEDLRNWLIPVKKWGFEQIARYGKKFYESGDRKIALNFALAKDMPVEPEVLLKYFDPECFVIKITPVNPTLTAIQNQISSYIKSEIDRYEIIDKLRETNYEVIISIGELEENQIGSNCGQYIYHYLNAGEKIETGYTYPIEYKKL</sequence>
<proteinExistence type="predicted"/>
<evidence type="ECO:0000256" key="6">
    <source>
        <dbReference type="ARBA" id="ARBA00022679"/>
    </source>
</evidence>